<dbReference type="EMBL" id="LN681225">
    <property type="protein sequence ID" value="CEK09271.1"/>
    <property type="molecule type" value="Genomic_DNA"/>
</dbReference>
<dbReference type="Proteomes" id="UP000032803">
    <property type="component" value="Chromosome I"/>
</dbReference>
<protein>
    <submittedName>
        <fullName evidence="10">Uncharacterized protein</fullName>
    </submittedName>
</protein>
<feature type="domain" description="MacB-like periplasmic core" evidence="9">
    <location>
        <begin position="21"/>
        <end position="235"/>
    </location>
</feature>
<evidence type="ECO:0000313" key="10">
    <source>
        <dbReference type="EMBL" id="CEK09271.1"/>
    </source>
</evidence>
<feature type="transmembrane region" description="Helical" evidence="7">
    <location>
        <begin position="369"/>
        <end position="389"/>
    </location>
</feature>
<evidence type="ECO:0000256" key="4">
    <source>
        <dbReference type="ARBA" id="ARBA00022989"/>
    </source>
</evidence>
<dbReference type="Pfam" id="PF02687">
    <property type="entry name" value="FtsX"/>
    <property type="match status" value="1"/>
</dbReference>
<keyword evidence="5 7" id="KW-0472">Membrane</keyword>
<comment type="similarity">
    <text evidence="6">Belongs to the ABC-4 integral membrane protein family.</text>
</comment>
<dbReference type="InterPro" id="IPR050250">
    <property type="entry name" value="Macrolide_Exporter_MacB"/>
</dbReference>
<dbReference type="PANTHER" id="PTHR30572">
    <property type="entry name" value="MEMBRANE COMPONENT OF TRANSPORTER-RELATED"/>
    <property type="match status" value="1"/>
</dbReference>
<dbReference type="GO" id="GO:0005886">
    <property type="term" value="C:plasma membrane"/>
    <property type="evidence" value="ECO:0007669"/>
    <property type="project" value="UniProtKB-SubCell"/>
</dbReference>
<dbReference type="InterPro" id="IPR003838">
    <property type="entry name" value="ABC3_permease_C"/>
</dbReference>
<sequence length="407" mass="45023">MRWNVLLREIRISLSTHLLRSLLATIGIVVGVCAVFLTFNITHYIHSVLERELSPISRMIIVLPQAFSVKGVNIYARKASRLTEKDSQNINKLNFVSSSAPILTEKMQVLSQFSNLNTTVLGTTSNYFKVLDLNLVEGVGFSSSDLGATRRVAVIGRTIQQKLFKNAPALGQTISLNNVAFKVIGIIETQGQSVDGVDRDNLVVIPISTLRQSFFDDFSLKDAVDYILVAIKNPSFMDLNIAAISDLLYREHNIQKNKIDFKILNRVKEVESIQFIFLSISKTLMIMGLLSLLVSGIGISTLMLMSISERKSEIGLRKAIGASDKEIILQILLEAVCLSLLGGILGSLGGIVALYLFNYVMGLNLVPSYLYLLFCWFIAMTVGVVSGLFPAYQTLKIQPTTALNEHR</sequence>
<feature type="domain" description="ABC3 transporter permease C-terminal" evidence="8">
    <location>
        <begin position="285"/>
        <end position="399"/>
    </location>
</feature>
<comment type="subcellular location">
    <subcellularLocation>
        <location evidence="1">Cell membrane</location>
        <topology evidence="1">Multi-pass membrane protein</topology>
    </subcellularLocation>
</comment>
<dbReference type="KEGG" id="lha:LHA_0157"/>
<reference evidence="11" key="1">
    <citation type="submission" date="2014-09" db="EMBL/GenBank/DDBJ databases">
        <authorList>
            <person name="Gomez-Valero L."/>
        </authorList>
    </citation>
    <scope>NUCLEOTIDE SEQUENCE [LARGE SCALE GENOMIC DNA]</scope>
    <source>
        <strain evidence="11">ATCC35250</strain>
    </source>
</reference>
<keyword evidence="2" id="KW-1003">Cell membrane</keyword>
<dbReference type="STRING" id="449.LHA_0157"/>
<dbReference type="PANTHER" id="PTHR30572:SF4">
    <property type="entry name" value="ABC TRANSPORTER PERMEASE YTRF"/>
    <property type="match status" value="1"/>
</dbReference>
<feature type="transmembrane region" description="Helical" evidence="7">
    <location>
        <begin position="284"/>
        <end position="307"/>
    </location>
</feature>
<dbReference type="InterPro" id="IPR025857">
    <property type="entry name" value="MacB_PCD"/>
</dbReference>
<keyword evidence="3 7" id="KW-0812">Transmembrane</keyword>
<evidence type="ECO:0000256" key="5">
    <source>
        <dbReference type="ARBA" id="ARBA00023136"/>
    </source>
</evidence>
<dbReference type="HOGENOM" id="CLU_000604_8_0_6"/>
<evidence type="ECO:0000259" key="8">
    <source>
        <dbReference type="Pfam" id="PF02687"/>
    </source>
</evidence>
<dbReference type="PATRIC" id="fig|449.7.peg.859"/>
<name>A0A0A8UP28_LEGHA</name>
<evidence type="ECO:0000256" key="6">
    <source>
        <dbReference type="ARBA" id="ARBA00038076"/>
    </source>
</evidence>
<feature type="transmembrane region" description="Helical" evidence="7">
    <location>
        <begin position="327"/>
        <end position="357"/>
    </location>
</feature>
<gene>
    <name evidence="10" type="ORF">LHA_0157</name>
</gene>
<evidence type="ECO:0000256" key="3">
    <source>
        <dbReference type="ARBA" id="ARBA00022692"/>
    </source>
</evidence>
<evidence type="ECO:0000256" key="2">
    <source>
        <dbReference type="ARBA" id="ARBA00022475"/>
    </source>
</evidence>
<proteinExistence type="inferred from homology"/>
<feature type="transmembrane region" description="Helical" evidence="7">
    <location>
        <begin position="21"/>
        <end position="45"/>
    </location>
</feature>
<keyword evidence="4 7" id="KW-1133">Transmembrane helix</keyword>
<dbReference type="GO" id="GO:0022857">
    <property type="term" value="F:transmembrane transporter activity"/>
    <property type="evidence" value="ECO:0007669"/>
    <property type="project" value="TreeGrafter"/>
</dbReference>
<keyword evidence="11" id="KW-1185">Reference proteome</keyword>
<dbReference type="RefSeq" id="WP_231862000.1">
    <property type="nucleotide sequence ID" value="NZ_LN681225.1"/>
</dbReference>
<evidence type="ECO:0000259" key="9">
    <source>
        <dbReference type="Pfam" id="PF12704"/>
    </source>
</evidence>
<evidence type="ECO:0000313" key="11">
    <source>
        <dbReference type="Proteomes" id="UP000032803"/>
    </source>
</evidence>
<evidence type="ECO:0000256" key="7">
    <source>
        <dbReference type="SAM" id="Phobius"/>
    </source>
</evidence>
<dbReference type="Pfam" id="PF12704">
    <property type="entry name" value="MacB_PCD"/>
    <property type="match status" value="1"/>
</dbReference>
<organism evidence="10 11">
    <name type="scientific">Legionella hackeliae</name>
    <dbReference type="NCBI Taxonomy" id="449"/>
    <lineage>
        <taxon>Bacteria</taxon>
        <taxon>Pseudomonadati</taxon>
        <taxon>Pseudomonadota</taxon>
        <taxon>Gammaproteobacteria</taxon>
        <taxon>Legionellales</taxon>
        <taxon>Legionellaceae</taxon>
        <taxon>Legionella</taxon>
    </lineage>
</organism>
<evidence type="ECO:0000256" key="1">
    <source>
        <dbReference type="ARBA" id="ARBA00004651"/>
    </source>
</evidence>
<dbReference type="AlphaFoldDB" id="A0A0A8UP28"/>
<accession>A0A0A8UP28</accession>